<dbReference type="EMBL" id="KI913952">
    <property type="protein sequence ID" value="ETW09929.1"/>
    <property type="molecule type" value="Genomic_DNA"/>
</dbReference>
<sequence length="329" mass="36256">MASQQRVDVPRYASVSEQLLEMSLNKPAQGKIDRHALEKRLVELQGDVSRLVSKLSTRAKDDSAVHHAAVSKLSSRLKDVSFTDEEGSASHPSGKLTKARSLTITSKTKQTPQKHSTTSKSTIPGSRMGNLIRLQSDLHAANVANDQLRFDLDQLRKTVECHATKLREYSALQTSFQQLKAHCASLQQSLDLSETIRHRQKKIIHDLKAQATSKSGLSIHNDNQLDDAVNNVAVSPTPGAWSRYNSITAVDIPSPVKGQIHPLPPPIPAVATTRRVKKKTAKTKKSAKGLNTSAISHCKPGERSFLAPTQASQQRLADTKQLRQLHHRR</sequence>
<reference evidence="2" key="1">
    <citation type="submission" date="2013-12" db="EMBL/GenBank/DDBJ databases">
        <title>The Genome Sequence of Aphanomyces invadans NJM9701.</title>
        <authorList>
            <consortium name="The Broad Institute Genomics Platform"/>
            <person name="Russ C."/>
            <person name="Tyler B."/>
            <person name="van West P."/>
            <person name="Dieguez-Uribeondo J."/>
            <person name="Young S.K."/>
            <person name="Zeng Q."/>
            <person name="Gargeya S."/>
            <person name="Fitzgerald M."/>
            <person name="Abouelleil A."/>
            <person name="Alvarado L."/>
            <person name="Chapman S.B."/>
            <person name="Gainer-Dewar J."/>
            <person name="Goldberg J."/>
            <person name="Griggs A."/>
            <person name="Gujja S."/>
            <person name="Hansen M."/>
            <person name="Howarth C."/>
            <person name="Imamovic A."/>
            <person name="Ireland A."/>
            <person name="Larimer J."/>
            <person name="McCowan C."/>
            <person name="Murphy C."/>
            <person name="Pearson M."/>
            <person name="Poon T.W."/>
            <person name="Priest M."/>
            <person name="Roberts A."/>
            <person name="Saif S."/>
            <person name="Shea T."/>
            <person name="Sykes S."/>
            <person name="Wortman J."/>
            <person name="Nusbaum C."/>
            <person name="Birren B."/>
        </authorList>
    </citation>
    <scope>NUCLEOTIDE SEQUENCE [LARGE SCALE GENOMIC DNA]</scope>
    <source>
        <strain evidence="2">NJM9701</strain>
    </source>
</reference>
<dbReference type="AlphaFoldDB" id="A0A024UUD2"/>
<feature type="compositionally biased region" description="Polar residues" evidence="1">
    <location>
        <begin position="307"/>
        <end position="316"/>
    </location>
</feature>
<organism evidence="2">
    <name type="scientific">Aphanomyces invadans</name>
    <dbReference type="NCBI Taxonomy" id="157072"/>
    <lineage>
        <taxon>Eukaryota</taxon>
        <taxon>Sar</taxon>
        <taxon>Stramenopiles</taxon>
        <taxon>Oomycota</taxon>
        <taxon>Saprolegniomycetes</taxon>
        <taxon>Saprolegniales</taxon>
        <taxon>Verrucalvaceae</taxon>
        <taxon>Aphanomyces</taxon>
    </lineage>
</organism>
<proteinExistence type="predicted"/>
<dbReference type="GeneID" id="20077407"/>
<dbReference type="OrthoDB" id="79533at2759"/>
<name>A0A024UUD2_9STRA</name>
<evidence type="ECO:0000313" key="2">
    <source>
        <dbReference type="EMBL" id="ETW09929.1"/>
    </source>
</evidence>
<feature type="region of interest" description="Disordered" evidence="1">
    <location>
        <begin position="280"/>
        <end position="329"/>
    </location>
</feature>
<accession>A0A024UUD2</accession>
<evidence type="ECO:0000256" key="1">
    <source>
        <dbReference type="SAM" id="MobiDB-lite"/>
    </source>
</evidence>
<gene>
    <name evidence="2" type="ORF">H310_00357</name>
</gene>
<dbReference type="STRING" id="157072.A0A024UUD2"/>
<dbReference type="eggNOG" id="ENOG502SD33">
    <property type="taxonomic scope" value="Eukaryota"/>
</dbReference>
<feature type="region of interest" description="Disordered" evidence="1">
    <location>
        <begin position="83"/>
        <end position="127"/>
    </location>
</feature>
<protein>
    <submittedName>
        <fullName evidence="2">Uncharacterized protein</fullName>
    </submittedName>
</protein>
<dbReference type="RefSeq" id="XP_008861340.1">
    <property type="nucleotide sequence ID" value="XM_008863118.1"/>
</dbReference>
<dbReference type="VEuPathDB" id="FungiDB:H310_00357"/>
<feature type="compositionally biased region" description="Polar residues" evidence="1">
    <location>
        <begin position="100"/>
        <end position="124"/>
    </location>
</feature>